<evidence type="ECO:0000313" key="1">
    <source>
        <dbReference type="EMBL" id="KAH7278424.1"/>
    </source>
</evidence>
<comment type="caution">
    <text evidence="1">The sequence shown here is derived from an EMBL/GenBank/DDBJ whole genome shotgun (WGS) entry which is preliminary data.</text>
</comment>
<proteinExistence type="predicted"/>
<protein>
    <submittedName>
        <fullName evidence="1">Uncharacterized protein</fullName>
    </submittedName>
</protein>
<dbReference type="AlphaFoldDB" id="A0A8T2Q3U6"/>
<evidence type="ECO:0000313" key="2">
    <source>
        <dbReference type="Proteomes" id="UP000825935"/>
    </source>
</evidence>
<dbReference type="Proteomes" id="UP000825935">
    <property type="component" value="Chromosome 38"/>
</dbReference>
<name>A0A8T2Q3U6_CERRI</name>
<gene>
    <name evidence="1" type="ORF">KP509_38G040300</name>
</gene>
<keyword evidence="2" id="KW-1185">Reference proteome</keyword>
<dbReference type="EMBL" id="CM035443">
    <property type="protein sequence ID" value="KAH7278424.1"/>
    <property type="molecule type" value="Genomic_DNA"/>
</dbReference>
<sequence>MVSIILWYSKSDVGCSIDIATVKFVFLIKINHSTTSPWPQSCSSYDNSAYLQSEG</sequence>
<accession>A0A8T2Q3U6</accession>
<reference evidence="1" key="1">
    <citation type="submission" date="2021-08" db="EMBL/GenBank/DDBJ databases">
        <title>WGS assembly of Ceratopteris richardii.</title>
        <authorList>
            <person name="Marchant D.B."/>
            <person name="Chen G."/>
            <person name="Jenkins J."/>
            <person name="Shu S."/>
            <person name="Leebens-Mack J."/>
            <person name="Grimwood J."/>
            <person name="Schmutz J."/>
            <person name="Soltis P."/>
            <person name="Soltis D."/>
            <person name="Chen Z.-H."/>
        </authorList>
    </citation>
    <scope>NUCLEOTIDE SEQUENCE</scope>
    <source>
        <strain evidence="1">Whitten #5841</strain>
        <tissue evidence="1">Leaf</tissue>
    </source>
</reference>
<organism evidence="1 2">
    <name type="scientific">Ceratopteris richardii</name>
    <name type="common">Triangle waterfern</name>
    <dbReference type="NCBI Taxonomy" id="49495"/>
    <lineage>
        <taxon>Eukaryota</taxon>
        <taxon>Viridiplantae</taxon>
        <taxon>Streptophyta</taxon>
        <taxon>Embryophyta</taxon>
        <taxon>Tracheophyta</taxon>
        <taxon>Polypodiopsida</taxon>
        <taxon>Polypodiidae</taxon>
        <taxon>Polypodiales</taxon>
        <taxon>Pteridineae</taxon>
        <taxon>Pteridaceae</taxon>
        <taxon>Parkerioideae</taxon>
        <taxon>Ceratopteris</taxon>
    </lineage>
</organism>